<dbReference type="AlphaFoldDB" id="U7Q8P1"/>
<name>U7Q8P1_9CYAN</name>
<dbReference type="Proteomes" id="UP000017127">
    <property type="component" value="Unassembled WGS sequence"/>
</dbReference>
<organism evidence="2 3">
    <name type="scientific">Lyngbya aestuarii BL J</name>
    <dbReference type="NCBI Taxonomy" id="1348334"/>
    <lineage>
        <taxon>Bacteria</taxon>
        <taxon>Bacillati</taxon>
        <taxon>Cyanobacteriota</taxon>
        <taxon>Cyanophyceae</taxon>
        <taxon>Oscillatoriophycideae</taxon>
        <taxon>Oscillatoriales</taxon>
        <taxon>Microcoleaceae</taxon>
        <taxon>Lyngbya</taxon>
    </lineage>
</organism>
<accession>U7Q8P1</accession>
<proteinExistence type="predicted"/>
<evidence type="ECO:0000313" key="2">
    <source>
        <dbReference type="EMBL" id="ERT04199.1"/>
    </source>
</evidence>
<sequence length="45" mass="5005">MKRQSQTSEGLESKKRQSSVVVAESKTKGITVTVPRPKSVRQAYL</sequence>
<dbReference type="RefSeq" id="WP_023069529.1">
    <property type="nucleotide sequence ID" value="NZ_AUZM01000114.1"/>
</dbReference>
<protein>
    <submittedName>
        <fullName evidence="2">Uncharacterized protein</fullName>
    </submittedName>
</protein>
<reference evidence="2 3" key="1">
    <citation type="journal article" date="2013" name="Front. Microbiol.">
        <title>Comparative genomic analyses of the cyanobacterium, Lyngbya aestuarii BL J, a powerful hydrogen producer.</title>
        <authorList>
            <person name="Kothari A."/>
            <person name="Vaughn M."/>
            <person name="Garcia-Pichel F."/>
        </authorList>
    </citation>
    <scope>NUCLEOTIDE SEQUENCE [LARGE SCALE GENOMIC DNA]</scope>
    <source>
        <strain evidence="2 3">BL J</strain>
    </source>
</reference>
<feature type="compositionally biased region" description="Polar residues" evidence="1">
    <location>
        <begin position="1"/>
        <end position="10"/>
    </location>
</feature>
<comment type="caution">
    <text evidence="2">The sequence shown here is derived from an EMBL/GenBank/DDBJ whole genome shotgun (WGS) entry which is preliminary data.</text>
</comment>
<feature type="region of interest" description="Disordered" evidence="1">
    <location>
        <begin position="1"/>
        <end position="26"/>
    </location>
</feature>
<evidence type="ECO:0000256" key="1">
    <source>
        <dbReference type="SAM" id="MobiDB-lite"/>
    </source>
</evidence>
<evidence type="ECO:0000313" key="3">
    <source>
        <dbReference type="Proteomes" id="UP000017127"/>
    </source>
</evidence>
<keyword evidence="3" id="KW-1185">Reference proteome</keyword>
<gene>
    <name evidence="2" type="ORF">M595_5861</name>
</gene>
<dbReference type="EMBL" id="AUZM01000114">
    <property type="protein sequence ID" value="ERT04199.1"/>
    <property type="molecule type" value="Genomic_DNA"/>
</dbReference>